<evidence type="ECO:0000313" key="2">
    <source>
        <dbReference type="Proteomes" id="UP000299102"/>
    </source>
</evidence>
<sequence length="85" mass="9850">MFFPDCRERDYDRYRDIIRRRARAARVKSKARKVGTTVVGPTKLAYLMPPADPDERALPTLARQSANEPRNDNLIAVKMNILIFM</sequence>
<evidence type="ECO:0000313" key="1">
    <source>
        <dbReference type="EMBL" id="GBP34995.1"/>
    </source>
</evidence>
<dbReference type="AlphaFoldDB" id="A0A4C1VBK8"/>
<reference evidence="1 2" key="1">
    <citation type="journal article" date="2019" name="Commun. Biol.">
        <title>The bagworm genome reveals a unique fibroin gene that provides high tensile strength.</title>
        <authorList>
            <person name="Kono N."/>
            <person name="Nakamura H."/>
            <person name="Ohtoshi R."/>
            <person name="Tomita M."/>
            <person name="Numata K."/>
            <person name="Arakawa K."/>
        </authorList>
    </citation>
    <scope>NUCLEOTIDE SEQUENCE [LARGE SCALE GENOMIC DNA]</scope>
</reference>
<proteinExistence type="predicted"/>
<organism evidence="1 2">
    <name type="scientific">Eumeta variegata</name>
    <name type="common">Bagworm moth</name>
    <name type="synonym">Eumeta japonica</name>
    <dbReference type="NCBI Taxonomy" id="151549"/>
    <lineage>
        <taxon>Eukaryota</taxon>
        <taxon>Metazoa</taxon>
        <taxon>Ecdysozoa</taxon>
        <taxon>Arthropoda</taxon>
        <taxon>Hexapoda</taxon>
        <taxon>Insecta</taxon>
        <taxon>Pterygota</taxon>
        <taxon>Neoptera</taxon>
        <taxon>Endopterygota</taxon>
        <taxon>Lepidoptera</taxon>
        <taxon>Glossata</taxon>
        <taxon>Ditrysia</taxon>
        <taxon>Tineoidea</taxon>
        <taxon>Psychidae</taxon>
        <taxon>Oiketicinae</taxon>
        <taxon>Eumeta</taxon>
    </lineage>
</organism>
<comment type="caution">
    <text evidence="1">The sequence shown here is derived from an EMBL/GenBank/DDBJ whole genome shotgun (WGS) entry which is preliminary data.</text>
</comment>
<keyword evidence="2" id="KW-1185">Reference proteome</keyword>
<dbReference type="Proteomes" id="UP000299102">
    <property type="component" value="Unassembled WGS sequence"/>
</dbReference>
<protein>
    <submittedName>
        <fullName evidence="1">Uncharacterized protein</fullName>
    </submittedName>
</protein>
<gene>
    <name evidence="1" type="ORF">EVAR_28460_1</name>
</gene>
<accession>A0A4C1VBK8</accession>
<dbReference type="EMBL" id="BGZK01000297">
    <property type="protein sequence ID" value="GBP34995.1"/>
    <property type="molecule type" value="Genomic_DNA"/>
</dbReference>
<name>A0A4C1VBK8_EUMVA</name>